<feature type="chain" id="PRO_5037427598" evidence="1">
    <location>
        <begin position="32"/>
        <end position="156"/>
    </location>
</feature>
<protein>
    <submittedName>
        <fullName evidence="2">Uncharacterized protein</fullName>
    </submittedName>
</protein>
<organism evidence="2 3">
    <name type="scientific">Aerosakkonema funiforme FACHB-1375</name>
    <dbReference type="NCBI Taxonomy" id="2949571"/>
    <lineage>
        <taxon>Bacteria</taxon>
        <taxon>Bacillati</taxon>
        <taxon>Cyanobacteriota</taxon>
        <taxon>Cyanophyceae</taxon>
        <taxon>Oscillatoriophycideae</taxon>
        <taxon>Aerosakkonematales</taxon>
        <taxon>Aerosakkonemataceae</taxon>
        <taxon>Aerosakkonema</taxon>
    </lineage>
</organism>
<evidence type="ECO:0000256" key="1">
    <source>
        <dbReference type="SAM" id="SignalP"/>
    </source>
</evidence>
<sequence length="156" mass="17232">MKNQRTFRLNQITFALLISLAVINLTEDAIAIPGIKAGNKQVKICTASTCTPYRANYEKAIAARIIARPSLVLDENQAFALADRAMARGDRNEAARRLAQALVIISESKKTGQGIAGALAIERSLDTDMKNARGQSLREFLPLFDRIFPADRNPYR</sequence>
<comment type="caution">
    <text evidence="2">The sequence shown here is derived from an EMBL/GenBank/DDBJ whole genome shotgun (WGS) entry which is preliminary data.</text>
</comment>
<proteinExistence type="predicted"/>
<dbReference type="RefSeq" id="WP_190465913.1">
    <property type="nucleotide sequence ID" value="NZ_JACJPW010000043.1"/>
</dbReference>
<name>A0A926VF78_9CYAN</name>
<reference evidence="2" key="1">
    <citation type="journal article" date="2015" name="ISME J.">
        <title>Draft Genome Sequence of Streptomyces incarnatus NRRL8089, which Produces the Nucleoside Antibiotic Sinefungin.</title>
        <authorList>
            <person name="Oshima K."/>
            <person name="Hattori M."/>
            <person name="Shimizu H."/>
            <person name="Fukuda K."/>
            <person name="Nemoto M."/>
            <person name="Inagaki K."/>
            <person name="Tamura T."/>
        </authorList>
    </citation>
    <scope>NUCLEOTIDE SEQUENCE</scope>
    <source>
        <strain evidence="2">FACHB-1375</strain>
    </source>
</reference>
<evidence type="ECO:0000313" key="3">
    <source>
        <dbReference type="Proteomes" id="UP000641646"/>
    </source>
</evidence>
<accession>A0A926VF78</accession>
<gene>
    <name evidence="2" type="ORF">H6G03_17390</name>
</gene>
<keyword evidence="1" id="KW-0732">Signal</keyword>
<evidence type="ECO:0000313" key="2">
    <source>
        <dbReference type="EMBL" id="MBD2182816.1"/>
    </source>
</evidence>
<dbReference type="EMBL" id="JACJPW010000043">
    <property type="protein sequence ID" value="MBD2182816.1"/>
    <property type="molecule type" value="Genomic_DNA"/>
</dbReference>
<dbReference type="Proteomes" id="UP000641646">
    <property type="component" value="Unassembled WGS sequence"/>
</dbReference>
<feature type="signal peptide" evidence="1">
    <location>
        <begin position="1"/>
        <end position="31"/>
    </location>
</feature>
<keyword evidence="3" id="KW-1185">Reference proteome</keyword>
<reference evidence="2" key="2">
    <citation type="submission" date="2020-08" db="EMBL/GenBank/DDBJ databases">
        <authorList>
            <person name="Chen M."/>
            <person name="Teng W."/>
            <person name="Zhao L."/>
            <person name="Hu C."/>
            <person name="Zhou Y."/>
            <person name="Han B."/>
            <person name="Song L."/>
            <person name="Shu W."/>
        </authorList>
    </citation>
    <scope>NUCLEOTIDE SEQUENCE</scope>
    <source>
        <strain evidence="2">FACHB-1375</strain>
    </source>
</reference>
<dbReference type="AlphaFoldDB" id="A0A926VF78"/>